<gene>
    <name evidence="2" type="ORF">LCGC14_2679680</name>
</gene>
<protein>
    <recommendedName>
        <fullName evidence="1">TIR domain-containing protein</fullName>
    </recommendedName>
</protein>
<dbReference type="InterPro" id="IPR000157">
    <property type="entry name" value="TIR_dom"/>
</dbReference>
<feature type="non-terminal residue" evidence="2">
    <location>
        <position position="1"/>
    </location>
</feature>
<organism evidence="2">
    <name type="scientific">marine sediment metagenome</name>
    <dbReference type="NCBI Taxonomy" id="412755"/>
    <lineage>
        <taxon>unclassified sequences</taxon>
        <taxon>metagenomes</taxon>
        <taxon>ecological metagenomes</taxon>
    </lineage>
</organism>
<dbReference type="GO" id="GO:0007165">
    <property type="term" value="P:signal transduction"/>
    <property type="evidence" value="ECO:0007669"/>
    <property type="project" value="InterPro"/>
</dbReference>
<reference evidence="2" key="1">
    <citation type="journal article" date="2015" name="Nature">
        <title>Complex archaea that bridge the gap between prokaryotes and eukaryotes.</title>
        <authorList>
            <person name="Spang A."/>
            <person name="Saw J.H."/>
            <person name="Jorgensen S.L."/>
            <person name="Zaremba-Niedzwiedzka K."/>
            <person name="Martijn J."/>
            <person name="Lind A.E."/>
            <person name="van Eijk R."/>
            <person name="Schleper C."/>
            <person name="Guy L."/>
            <person name="Ettema T.J."/>
        </authorList>
    </citation>
    <scope>NUCLEOTIDE SEQUENCE</scope>
</reference>
<dbReference type="InterPro" id="IPR035897">
    <property type="entry name" value="Toll_tir_struct_dom_sf"/>
</dbReference>
<sequence>FDRQYPNDHLDEVTTSPIAAGALPLGQRMAPSEIEVRRLWSDGRFRLFLSHVSKHKVAVSSLKEALCLRGVDAFVAHEDIEPSLDWQREIELGLRSMHALAAIITPDFRESRWTDQEVGWALGRGILVVPVRLGADPHGLAGRFQAVSGSLQQPEALAEDVVKALLANQQTHGEMQRALIDTFAKASSCDMAKVLCRLLESITDIADEERDVLWRACSENAQVVDAIGVADAIYAVFGTPPATKPSEVHDGIPF</sequence>
<dbReference type="AlphaFoldDB" id="A0A0F9CDF5"/>
<dbReference type="EMBL" id="LAZR01047209">
    <property type="protein sequence ID" value="KKK94756.1"/>
    <property type="molecule type" value="Genomic_DNA"/>
</dbReference>
<evidence type="ECO:0000313" key="2">
    <source>
        <dbReference type="EMBL" id="KKK94756.1"/>
    </source>
</evidence>
<dbReference type="SUPFAM" id="SSF52200">
    <property type="entry name" value="Toll/Interleukin receptor TIR domain"/>
    <property type="match status" value="1"/>
</dbReference>
<name>A0A0F9CDF5_9ZZZZ</name>
<comment type="caution">
    <text evidence="2">The sequence shown here is derived from an EMBL/GenBank/DDBJ whole genome shotgun (WGS) entry which is preliminary data.</text>
</comment>
<evidence type="ECO:0000259" key="1">
    <source>
        <dbReference type="PROSITE" id="PS50104"/>
    </source>
</evidence>
<feature type="domain" description="TIR" evidence="1">
    <location>
        <begin position="43"/>
        <end position="165"/>
    </location>
</feature>
<accession>A0A0F9CDF5</accession>
<dbReference type="Pfam" id="PF13676">
    <property type="entry name" value="TIR_2"/>
    <property type="match status" value="1"/>
</dbReference>
<dbReference type="PROSITE" id="PS50104">
    <property type="entry name" value="TIR"/>
    <property type="match status" value="1"/>
</dbReference>
<proteinExistence type="predicted"/>
<dbReference type="Gene3D" id="3.40.50.10140">
    <property type="entry name" value="Toll/interleukin-1 receptor homology (TIR) domain"/>
    <property type="match status" value="1"/>
</dbReference>